<keyword evidence="4" id="KW-1185">Reference proteome</keyword>
<feature type="compositionally biased region" description="Polar residues" evidence="1">
    <location>
        <begin position="40"/>
        <end position="86"/>
    </location>
</feature>
<evidence type="ECO:0000256" key="1">
    <source>
        <dbReference type="SAM" id="MobiDB-lite"/>
    </source>
</evidence>
<name>A0A6P1NYM8_9BACT</name>
<dbReference type="RefSeq" id="WP_160690242.1">
    <property type="nucleotide sequence ID" value="NZ_CP047897.1"/>
</dbReference>
<evidence type="ECO:0000313" key="3">
    <source>
        <dbReference type="EMBL" id="QHL87135.1"/>
    </source>
</evidence>
<evidence type="ECO:0008006" key="5">
    <source>
        <dbReference type="Google" id="ProtNLM"/>
    </source>
</evidence>
<dbReference type="KEGG" id="nib:GU926_06700"/>
<dbReference type="AlphaFoldDB" id="A0A6P1NYM8"/>
<sequence>MKKILVTLLLAGATGLVASCDANTGGNTTNATQDAEQMDGNMSGSTPTTSNDTTGAAATEKTQQNVGNSQTRGEANTSNSSTTQNVVVGKDSAQ</sequence>
<feature type="region of interest" description="Disordered" evidence="1">
    <location>
        <begin position="19"/>
        <end position="94"/>
    </location>
</feature>
<organism evidence="3 4">
    <name type="scientific">Nibribacter ruber</name>
    <dbReference type="NCBI Taxonomy" id="2698458"/>
    <lineage>
        <taxon>Bacteria</taxon>
        <taxon>Pseudomonadati</taxon>
        <taxon>Bacteroidota</taxon>
        <taxon>Cytophagia</taxon>
        <taxon>Cytophagales</taxon>
        <taxon>Hymenobacteraceae</taxon>
        <taxon>Nibribacter</taxon>
    </lineage>
</organism>
<dbReference type="PROSITE" id="PS51257">
    <property type="entry name" value="PROKAR_LIPOPROTEIN"/>
    <property type="match status" value="1"/>
</dbReference>
<proteinExistence type="predicted"/>
<feature type="compositionally biased region" description="Low complexity" evidence="1">
    <location>
        <begin position="19"/>
        <end position="32"/>
    </location>
</feature>
<keyword evidence="2" id="KW-0732">Signal</keyword>
<feature type="signal peptide" evidence="2">
    <location>
        <begin position="1"/>
        <end position="18"/>
    </location>
</feature>
<accession>A0A6P1NYM8</accession>
<evidence type="ECO:0000256" key="2">
    <source>
        <dbReference type="SAM" id="SignalP"/>
    </source>
</evidence>
<gene>
    <name evidence="3" type="ORF">GU926_06700</name>
</gene>
<dbReference type="Proteomes" id="UP000464214">
    <property type="component" value="Chromosome"/>
</dbReference>
<feature type="chain" id="PRO_5026988146" description="Entericidin" evidence="2">
    <location>
        <begin position="19"/>
        <end position="94"/>
    </location>
</feature>
<dbReference type="EMBL" id="CP047897">
    <property type="protein sequence ID" value="QHL87135.1"/>
    <property type="molecule type" value="Genomic_DNA"/>
</dbReference>
<evidence type="ECO:0000313" key="4">
    <source>
        <dbReference type="Proteomes" id="UP000464214"/>
    </source>
</evidence>
<protein>
    <recommendedName>
        <fullName evidence="5">Entericidin</fullName>
    </recommendedName>
</protein>
<reference evidence="3 4" key="1">
    <citation type="submission" date="2020-01" db="EMBL/GenBank/DDBJ databases">
        <authorList>
            <person name="Kim M."/>
        </authorList>
    </citation>
    <scope>NUCLEOTIDE SEQUENCE [LARGE SCALE GENOMIC DNA]</scope>
    <source>
        <strain evidence="3 4">BT10</strain>
    </source>
</reference>